<feature type="region of interest" description="Disordered" evidence="1">
    <location>
        <begin position="272"/>
        <end position="352"/>
    </location>
</feature>
<dbReference type="EMBL" id="VXIS01000140">
    <property type="protein sequence ID" value="KAA8901850.1"/>
    <property type="molecule type" value="Genomic_DNA"/>
</dbReference>
<organism evidence="2 3">
    <name type="scientific">Sphaerosporella brunnea</name>
    <dbReference type="NCBI Taxonomy" id="1250544"/>
    <lineage>
        <taxon>Eukaryota</taxon>
        <taxon>Fungi</taxon>
        <taxon>Dikarya</taxon>
        <taxon>Ascomycota</taxon>
        <taxon>Pezizomycotina</taxon>
        <taxon>Pezizomycetes</taxon>
        <taxon>Pezizales</taxon>
        <taxon>Pyronemataceae</taxon>
        <taxon>Sphaerosporella</taxon>
    </lineage>
</organism>
<dbReference type="InParanoid" id="A0A5J5ESM4"/>
<dbReference type="OrthoDB" id="5383784at2759"/>
<reference evidence="2 3" key="1">
    <citation type="submission" date="2019-09" db="EMBL/GenBank/DDBJ databases">
        <title>Draft genome of the ectomycorrhizal ascomycete Sphaerosporella brunnea.</title>
        <authorList>
            <consortium name="DOE Joint Genome Institute"/>
            <person name="Benucci G.M."/>
            <person name="Marozzi G."/>
            <person name="Antonielli L."/>
            <person name="Sanchez S."/>
            <person name="Marco P."/>
            <person name="Wang X."/>
            <person name="Falini L.B."/>
            <person name="Barry K."/>
            <person name="Haridas S."/>
            <person name="Lipzen A."/>
            <person name="Labutti K."/>
            <person name="Grigoriev I.V."/>
            <person name="Murat C."/>
            <person name="Martin F."/>
            <person name="Albertini E."/>
            <person name="Donnini D."/>
            <person name="Bonito G."/>
        </authorList>
    </citation>
    <scope>NUCLEOTIDE SEQUENCE [LARGE SCALE GENOMIC DNA]</scope>
    <source>
        <strain evidence="2 3">Sb_GMNB300</strain>
    </source>
</reference>
<dbReference type="AlphaFoldDB" id="A0A5J5ESM4"/>
<protein>
    <submittedName>
        <fullName evidence="2">Uncharacterized protein</fullName>
    </submittedName>
</protein>
<evidence type="ECO:0000313" key="2">
    <source>
        <dbReference type="EMBL" id="KAA8901850.1"/>
    </source>
</evidence>
<evidence type="ECO:0000256" key="1">
    <source>
        <dbReference type="SAM" id="MobiDB-lite"/>
    </source>
</evidence>
<name>A0A5J5ESM4_9PEZI</name>
<accession>A0A5J5ESM4</accession>
<evidence type="ECO:0000313" key="3">
    <source>
        <dbReference type="Proteomes" id="UP000326924"/>
    </source>
</evidence>
<keyword evidence="3" id="KW-1185">Reference proteome</keyword>
<sequence length="427" mass="47439">MRSGTYIAALGRQSFEPSAPAPSSSQQANERQRELIKAQNDVLATVGVCLRDGRRDGDKAADLMVENEVGLAVGAVDSTVTYLASWPLVGVRNRLQTYTAYAGSGYLDVLSVLAKEYLQTKLMRRLASSPIFFDKKSQKFRRVELLCGIDRCLSFAAWFLIYPLWYHSNLQVLHLLPPSPVLPSWHSFLLFTPSSAISLPYLAGPLFSLATGKSLLYQLATSSFIHGFLIHSRPDDHATLDEDVLGEMMAVEIEMEPSLEDLAEPRRSTYTATIPFDPQTGEIIVPPPQVSTDPLELDETDVEDSPPPSPRPPPLRRSSSLAAHQQQEREREQQQQRRREEKTHEQQVPKTKYRTTALSCHPVDVAASHAADCITNAVLLVAESMVLRKPSHECARKRIQRQGVPPTEDLGNGPGIGKLGCLHLDWK</sequence>
<feature type="compositionally biased region" description="Basic and acidic residues" evidence="1">
    <location>
        <begin position="326"/>
        <end position="347"/>
    </location>
</feature>
<feature type="compositionally biased region" description="Acidic residues" evidence="1">
    <location>
        <begin position="295"/>
        <end position="304"/>
    </location>
</feature>
<feature type="compositionally biased region" description="Pro residues" evidence="1">
    <location>
        <begin position="305"/>
        <end position="315"/>
    </location>
</feature>
<dbReference type="Proteomes" id="UP000326924">
    <property type="component" value="Unassembled WGS sequence"/>
</dbReference>
<comment type="caution">
    <text evidence="2">The sequence shown here is derived from an EMBL/GenBank/DDBJ whole genome shotgun (WGS) entry which is preliminary data.</text>
</comment>
<proteinExistence type="predicted"/>
<gene>
    <name evidence="2" type="ORF">FN846DRAFT_908799</name>
</gene>